<evidence type="ECO:0000313" key="3">
    <source>
        <dbReference type="EMBL" id="PMD40370.1"/>
    </source>
</evidence>
<evidence type="ECO:0000259" key="2">
    <source>
        <dbReference type="Pfam" id="PF06985"/>
    </source>
</evidence>
<feature type="compositionally biased region" description="Polar residues" evidence="1">
    <location>
        <begin position="26"/>
        <end position="35"/>
    </location>
</feature>
<name>A0A2J6RPE2_HYAVF</name>
<protein>
    <recommendedName>
        <fullName evidence="2">Heterokaryon incompatibility domain-containing protein</fullName>
    </recommendedName>
</protein>
<dbReference type="InterPro" id="IPR010730">
    <property type="entry name" value="HET"/>
</dbReference>
<dbReference type="PANTHER" id="PTHR24148:SF64">
    <property type="entry name" value="HETEROKARYON INCOMPATIBILITY DOMAIN-CONTAINING PROTEIN"/>
    <property type="match status" value="1"/>
</dbReference>
<reference evidence="3 4" key="1">
    <citation type="submission" date="2016-04" db="EMBL/GenBank/DDBJ databases">
        <title>A degradative enzymes factory behind the ericoid mycorrhizal symbiosis.</title>
        <authorList>
            <consortium name="DOE Joint Genome Institute"/>
            <person name="Martino E."/>
            <person name="Morin E."/>
            <person name="Grelet G."/>
            <person name="Kuo A."/>
            <person name="Kohler A."/>
            <person name="Daghino S."/>
            <person name="Barry K."/>
            <person name="Choi C."/>
            <person name="Cichocki N."/>
            <person name="Clum A."/>
            <person name="Copeland A."/>
            <person name="Hainaut M."/>
            <person name="Haridas S."/>
            <person name="Labutti K."/>
            <person name="Lindquist E."/>
            <person name="Lipzen A."/>
            <person name="Khouja H.-R."/>
            <person name="Murat C."/>
            <person name="Ohm R."/>
            <person name="Olson A."/>
            <person name="Spatafora J."/>
            <person name="Veneault-Fourrey C."/>
            <person name="Henrissat B."/>
            <person name="Grigoriev I."/>
            <person name="Martin F."/>
            <person name="Perotto S."/>
        </authorList>
    </citation>
    <scope>NUCLEOTIDE SEQUENCE [LARGE SCALE GENOMIC DNA]</scope>
    <source>
        <strain evidence="3 4">F</strain>
    </source>
</reference>
<proteinExistence type="predicted"/>
<feature type="region of interest" description="Disordered" evidence="1">
    <location>
        <begin position="1"/>
        <end position="110"/>
    </location>
</feature>
<gene>
    <name evidence="3" type="ORF">L207DRAFT_565845</name>
</gene>
<sequence>MTSQGEKGHRRGNSGVRRSRTPELASGTSEQTSEPANKRIRLASEGNREQQMQLEPDVLGLRVVGREQNSPDGPNSSVSNQDGERGGGLLATQPSPAGFNPPDTGSNEAKPFENIPLELITGRIPAIRPILSYRSLEYIPLVKAPGDRDKPDLIRVLIVHPAEHGHQLECSIKIRILPLLDARGKAKTIKVDGIEDCDLPMHEYVALSYAWEGQKPTETIHIRHPEGLLSLLVTYNLKMALLALRHTREDRIFWADAICMDQDDNVEKSQQLPLMSRIYSEAKHVCVWLGDQDTHTMAAFALMGKIRHSTCEEWVAFNDLMKRPWFKRRWVVQEIVLAGRAELWCGSACIEWMHFAQAVAFFEAMRERVKTKFRRDELYDNHPDMFGEVRESSASRLVKVTADIVSRRDDGRVVQKVESLESLISTLTPFETGERKDIIYAILSLAKDVRAIAADAVLKSTLEMSDLPEELNSRPDSEKVLRALNQIMRNMKVDRFPVNYDKSFSEVCDDLYKFTTLHSKSLDLICRPWCPREPNDKLPSWVRPFKDNAFKLDKEGHTVRVNADTLVSLPGRSPYQASGKLQGKWSFERDGGVMGPQILSVEGFKLDIVSKVEDVARGGTLPETWLPYKTPEPSESGTTSWQEPEKSVSEQFWRTMVAGKGLNGHNPSLSYSLVCQELFDSEDAINLEKQRNLTTNAVLIEFIDRVLSVIWGRTLTRTTKHNRLALLPKAAESGDVICILYGCSVPVVLRKTTDRTTEGEIIWELIGECYMNEMMAGEALVKRREGSEVDSELREFYRIGEFKIG</sequence>
<dbReference type="Pfam" id="PF06985">
    <property type="entry name" value="HET"/>
    <property type="match status" value="1"/>
</dbReference>
<feature type="compositionally biased region" description="Polar residues" evidence="1">
    <location>
        <begin position="67"/>
        <end position="81"/>
    </location>
</feature>
<dbReference type="PANTHER" id="PTHR24148">
    <property type="entry name" value="ANKYRIN REPEAT DOMAIN-CONTAINING PROTEIN 39 HOMOLOG-RELATED"/>
    <property type="match status" value="1"/>
</dbReference>
<evidence type="ECO:0000256" key="1">
    <source>
        <dbReference type="SAM" id="MobiDB-lite"/>
    </source>
</evidence>
<organism evidence="3 4">
    <name type="scientific">Hyaloscypha variabilis (strain UAMH 11265 / GT02V1 / F)</name>
    <name type="common">Meliniomyces variabilis</name>
    <dbReference type="NCBI Taxonomy" id="1149755"/>
    <lineage>
        <taxon>Eukaryota</taxon>
        <taxon>Fungi</taxon>
        <taxon>Dikarya</taxon>
        <taxon>Ascomycota</taxon>
        <taxon>Pezizomycotina</taxon>
        <taxon>Leotiomycetes</taxon>
        <taxon>Helotiales</taxon>
        <taxon>Hyaloscyphaceae</taxon>
        <taxon>Hyaloscypha</taxon>
        <taxon>Hyaloscypha variabilis</taxon>
    </lineage>
</organism>
<dbReference type="InterPro" id="IPR052895">
    <property type="entry name" value="HetReg/Transcr_Mod"/>
</dbReference>
<feature type="region of interest" description="Disordered" evidence="1">
    <location>
        <begin position="623"/>
        <end position="644"/>
    </location>
</feature>
<dbReference type="EMBL" id="KZ613945">
    <property type="protein sequence ID" value="PMD40370.1"/>
    <property type="molecule type" value="Genomic_DNA"/>
</dbReference>
<dbReference type="OrthoDB" id="3477286at2759"/>
<dbReference type="Proteomes" id="UP000235786">
    <property type="component" value="Unassembled WGS sequence"/>
</dbReference>
<keyword evidence="4" id="KW-1185">Reference proteome</keyword>
<dbReference type="AlphaFoldDB" id="A0A2J6RPE2"/>
<evidence type="ECO:0000313" key="4">
    <source>
        <dbReference type="Proteomes" id="UP000235786"/>
    </source>
</evidence>
<feature type="domain" description="Heterokaryon incompatibility" evidence="2">
    <location>
        <begin position="204"/>
        <end position="334"/>
    </location>
</feature>
<feature type="compositionally biased region" description="Polar residues" evidence="1">
    <location>
        <begin position="633"/>
        <end position="642"/>
    </location>
</feature>
<dbReference type="STRING" id="1149755.A0A2J6RPE2"/>
<accession>A0A2J6RPE2</accession>